<name>S9QGC0_CYSF2</name>
<sequence length="231" mass="24925">MAVVARSSPEVEETARELTAAGGRALALVGDVVERAQMEEVVARVERELGPIDLLINNAGVSGPPGAFWEADPDDFWRVVEVNLRGASLCSRLVLAGMVARGRGRIINIGSDVAARPTHRNIGYAVAKAALLRLTDCLAQAARPQGVSVFALSPGMVHTRMTEHTWQSGQWPAEAWAEPEVAARAVVLLASGRGDGLTGRYVHAVRDDLEALITRAEQIEQDDLYALRLRF</sequence>
<reference evidence="4" key="1">
    <citation type="submission" date="2013-05" db="EMBL/GenBank/DDBJ databases">
        <title>Genome assembly of Cystobacter fuscus DSM 2262.</title>
        <authorList>
            <person name="Sharma G."/>
            <person name="Khatri I."/>
            <person name="Kaur C."/>
            <person name="Mayilraj S."/>
            <person name="Subramanian S."/>
        </authorList>
    </citation>
    <scope>NUCLEOTIDE SEQUENCE [LARGE SCALE GENOMIC DNA]</scope>
    <source>
        <strain evidence="4">DSM 2262</strain>
    </source>
</reference>
<evidence type="ECO:0000313" key="4">
    <source>
        <dbReference type="EMBL" id="EPX60364.1"/>
    </source>
</evidence>
<keyword evidence="5" id="KW-1185">Reference proteome</keyword>
<protein>
    <submittedName>
        <fullName evidence="4">Short-chain dehydrogenase/reductase SDR</fullName>
    </submittedName>
</protein>
<dbReference type="eggNOG" id="COG1028">
    <property type="taxonomic scope" value="Bacteria"/>
</dbReference>
<dbReference type="EMBL" id="ANAH02000013">
    <property type="protein sequence ID" value="EPX60364.1"/>
    <property type="molecule type" value="Genomic_DNA"/>
</dbReference>
<evidence type="ECO:0000313" key="5">
    <source>
        <dbReference type="Proteomes" id="UP000011682"/>
    </source>
</evidence>
<dbReference type="Proteomes" id="UP000011682">
    <property type="component" value="Unassembled WGS sequence"/>
</dbReference>
<dbReference type="AlphaFoldDB" id="S9QGC0"/>
<dbReference type="InterPro" id="IPR020904">
    <property type="entry name" value="Sc_DH/Rdtase_CS"/>
</dbReference>
<gene>
    <name evidence="4" type="ORF">D187_001851</name>
</gene>
<comment type="caution">
    <text evidence="4">The sequence shown here is derived from an EMBL/GenBank/DDBJ whole genome shotgun (WGS) entry which is preliminary data.</text>
</comment>
<dbReference type="GO" id="GO:0016491">
    <property type="term" value="F:oxidoreductase activity"/>
    <property type="evidence" value="ECO:0007669"/>
    <property type="project" value="UniProtKB-KW"/>
</dbReference>
<dbReference type="CDD" id="cd05233">
    <property type="entry name" value="SDR_c"/>
    <property type="match status" value="1"/>
</dbReference>
<dbReference type="InterPro" id="IPR036291">
    <property type="entry name" value="NAD(P)-bd_dom_sf"/>
</dbReference>
<accession>S9QGC0</accession>
<dbReference type="SUPFAM" id="SSF51735">
    <property type="entry name" value="NAD(P)-binding Rossmann-fold domains"/>
    <property type="match status" value="1"/>
</dbReference>
<dbReference type="Pfam" id="PF00106">
    <property type="entry name" value="adh_short"/>
    <property type="match status" value="1"/>
</dbReference>
<dbReference type="InterPro" id="IPR002347">
    <property type="entry name" value="SDR_fam"/>
</dbReference>
<evidence type="ECO:0000256" key="1">
    <source>
        <dbReference type="ARBA" id="ARBA00006484"/>
    </source>
</evidence>
<evidence type="ECO:0000256" key="2">
    <source>
        <dbReference type="ARBA" id="ARBA00023002"/>
    </source>
</evidence>
<proteinExistence type="inferred from homology"/>
<organism evidence="4 5">
    <name type="scientific">Cystobacter fuscus (strain ATCC 25194 / DSM 2262 / NBRC 100088 / M29)</name>
    <dbReference type="NCBI Taxonomy" id="1242864"/>
    <lineage>
        <taxon>Bacteria</taxon>
        <taxon>Pseudomonadati</taxon>
        <taxon>Myxococcota</taxon>
        <taxon>Myxococcia</taxon>
        <taxon>Myxococcales</taxon>
        <taxon>Cystobacterineae</taxon>
        <taxon>Archangiaceae</taxon>
        <taxon>Cystobacter</taxon>
    </lineage>
</organism>
<dbReference type="Gene3D" id="3.40.50.720">
    <property type="entry name" value="NAD(P)-binding Rossmann-like Domain"/>
    <property type="match status" value="1"/>
</dbReference>
<dbReference type="PANTHER" id="PTHR43669:SF3">
    <property type="entry name" value="ALCOHOL DEHYDROGENASE, PUTATIVE (AFU_ORTHOLOGUE AFUA_3G03445)-RELATED"/>
    <property type="match status" value="1"/>
</dbReference>
<keyword evidence="2" id="KW-0560">Oxidoreductase</keyword>
<comment type="similarity">
    <text evidence="1 3">Belongs to the short-chain dehydrogenases/reductases (SDR) family.</text>
</comment>
<dbReference type="PROSITE" id="PS00061">
    <property type="entry name" value="ADH_SHORT"/>
    <property type="match status" value="1"/>
</dbReference>
<dbReference type="PRINTS" id="PR00080">
    <property type="entry name" value="SDRFAMILY"/>
</dbReference>
<dbReference type="PANTHER" id="PTHR43669">
    <property type="entry name" value="5-KETO-D-GLUCONATE 5-REDUCTASE"/>
    <property type="match status" value="1"/>
</dbReference>
<dbReference type="PRINTS" id="PR00081">
    <property type="entry name" value="GDHRDH"/>
</dbReference>
<evidence type="ECO:0000256" key="3">
    <source>
        <dbReference type="RuleBase" id="RU000363"/>
    </source>
</evidence>